<dbReference type="PANTHER" id="PTHR43133">
    <property type="entry name" value="RNA POLYMERASE ECF-TYPE SIGMA FACTO"/>
    <property type="match status" value="1"/>
</dbReference>
<dbReference type="GO" id="GO:0006352">
    <property type="term" value="P:DNA-templated transcription initiation"/>
    <property type="evidence" value="ECO:0007669"/>
    <property type="project" value="InterPro"/>
</dbReference>
<dbReference type="PANTHER" id="PTHR43133:SF51">
    <property type="entry name" value="RNA POLYMERASE SIGMA FACTOR"/>
    <property type="match status" value="1"/>
</dbReference>
<dbReference type="InterPro" id="IPR013324">
    <property type="entry name" value="RNA_pol_sigma_r3/r4-like"/>
</dbReference>
<feature type="domain" description="RNA polymerase sigma factor 70 region 4 type 2" evidence="6">
    <location>
        <begin position="123"/>
        <end position="174"/>
    </location>
</feature>
<dbReference type="SUPFAM" id="SSF88659">
    <property type="entry name" value="Sigma3 and sigma4 domains of RNA polymerase sigma factors"/>
    <property type="match status" value="1"/>
</dbReference>
<evidence type="ECO:0000259" key="6">
    <source>
        <dbReference type="Pfam" id="PF08281"/>
    </source>
</evidence>
<keyword evidence="8" id="KW-1185">Reference proteome</keyword>
<dbReference type="InterPro" id="IPR013249">
    <property type="entry name" value="RNA_pol_sigma70_r4_t2"/>
</dbReference>
<dbReference type="GO" id="GO:0003677">
    <property type="term" value="F:DNA binding"/>
    <property type="evidence" value="ECO:0007669"/>
    <property type="project" value="InterPro"/>
</dbReference>
<evidence type="ECO:0000313" key="8">
    <source>
        <dbReference type="Proteomes" id="UP000070475"/>
    </source>
</evidence>
<sequence length="194" mass="23055">MTSEHPGNIDSEEIDQVIQQIKKGDIDKFRVIIEKYQKRVYLYSYYLLNDKEQVDDAVQDIFIKVYQHIGDYTKTVSFSAWIHKIAYNHSMNLNKKKFRDYQLLLDCQDFNTVSSTNNNQKNYIDVLLQQLSFNEKYILLLRAVEDYSFEEMGHVLNITAANARKKYERIRKKLNRYRNGGHEEHEKTLGTTRG</sequence>
<evidence type="ECO:0000313" key="7">
    <source>
        <dbReference type="EMBL" id="KWX69493.1"/>
    </source>
</evidence>
<reference evidence="7 8" key="1">
    <citation type="submission" date="2015-08" db="EMBL/GenBank/DDBJ databases">
        <title>Genomes of Paenibacillus riograndensis.</title>
        <authorList>
            <person name="Sant'Anna F.H."/>
            <person name="Souza R."/>
            <person name="Ambrosini A."/>
            <person name="Bach E."/>
            <person name="Fernandes G."/>
            <person name="Balsanelli E."/>
            <person name="Baura V.A."/>
            <person name="Pedrosa F.O."/>
            <person name="Souza E.M."/>
            <person name="Passaglia L."/>
        </authorList>
    </citation>
    <scope>NUCLEOTIDE SEQUENCE [LARGE SCALE GENOMIC DNA]</scope>
    <source>
        <strain evidence="7 8">CAS34</strain>
    </source>
</reference>
<dbReference type="InterPro" id="IPR014284">
    <property type="entry name" value="RNA_pol_sigma-70_dom"/>
</dbReference>
<proteinExistence type="inferred from homology"/>
<organism evidence="7 8">
    <name type="scientific">Paenibacillus riograndensis</name>
    <dbReference type="NCBI Taxonomy" id="483937"/>
    <lineage>
        <taxon>Bacteria</taxon>
        <taxon>Bacillati</taxon>
        <taxon>Bacillota</taxon>
        <taxon>Bacilli</taxon>
        <taxon>Bacillales</taxon>
        <taxon>Paenibacillaceae</taxon>
        <taxon>Paenibacillus</taxon>
        <taxon>Paenibacillus sonchi group</taxon>
    </lineage>
</organism>
<keyword evidence="4" id="KW-0804">Transcription</keyword>
<comment type="similarity">
    <text evidence="1">Belongs to the sigma-70 factor family. ECF subfamily.</text>
</comment>
<dbReference type="Gene3D" id="1.10.1740.10">
    <property type="match status" value="1"/>
</dbReference>
<evidence type="ECO:0000256" key="4">
    <source>
        <dbReference type="ARBA" id="ARBA00023163"/>
    </source>
</evidence>
<dbReference type="EMBL" id="LIRB01000149">
    <property type="protein sequence ID" value="KWX69493.1"/>
    <property type="molecule type" value="Genomic_DNA"/>
</dbReference>
<evidence type="ECO:0008006" key="9">
    <source>
        <dbReference type="Google" id="ProtNLM"/>
    </source>
</evidence>
<dbReference type="Proteomes" id="UP000070475">
    <property type="component" value="Unassembled WGS sequence"/>
</dbReference>
<protein>
    <recommendedName>
        <fullName evidence="9">RNA polymerase subunit sigma</fullName>
    </recommendedName>
</protein>
<dbReference type="SUPFAM" id="SSF88946">
    <property type="entry name" value="Sigma2 domain of RNA polymerase sigma factors"/>
    <property type="match status" value="1"/>
</dbReference>
<dbReference type="Pfam" id="PF08281">
    <property type="entry name" value="Sigma70_r4_2"/>
    <property type="match status" value="1"/>
</dbReference>
<evidence type="ECO:0000259" key="5">
    <source>
        <dbReference type="Pfam" id="PF04542"/>
    </source>
</evidence>
<dbReference type="InterPro" id="IPR007627">
    <property type="entry name" value="RNA_pol_sigma70_r2"/>
</dbReference>
<keyword evidence="3" id="KW-0731">Sigma factor</keyword>
<dbReference type="InterPro" id="IPR039425">
    <property type="entry name" value="RNA_pol_sigma-70-like"/>
</dbReference>
<comment type="caution">
    <text evidence="7">The sequence shown here is derived from an EMBL/GenBank/DDBJ whole genome shotgun (WGS) entry which is preliminary data.</text>
</comment>
<evidence type="ECO:0000256" key="1">
    <source>
        <dbReference type="ARBA" id="ARBA00010641"/>
    </source>
</evidence>
<dbReference type="Pfam" id="PF04542">
    <property type="entry name" value="Sigma70_r2"/>
    <property type="match status" value="1"/>
</dbReference>
<dbReference type="PATRIC" id="fig|483937.3.peg.232"/>
<dbReference type="NCBIfam" id="TIGR02937">
    <property type="entry name" value="sigma70-ECF"/>
    <property type="match status" value="1"/>
</dbReference>
<keyword evidence="2" id="KW-0805">Transcription regulation</keyword>
<dbReference type="GO" id="GO:0016987">
    <property type="term" value="F:sigma factor activity"/>
    <property type="evidence" value="ECO:0007669"/>
    <property type="project" value="UniProtKB-KW"/>
</dbReference>
<dbReference type="AlphaFoldDB" id="A0A132TE65"/>
<dbReference type="RefSeq" id="WP_060863619.1">
    <property type="nucleotide sequence ID" value="NZ_LIRB01000149.1"/>
</dbReference>
<gene>
    <name evidence="7" type="ORF">AMQ84_31435</name>
</gene>
<feature type="domain" description="RNA polymerase sigma-70 region 2" evidence="5">
    <location>
        <begin position="32"/>
        <end position="90"/>
    </location>
</feature>
<accession>A0A132TE65</accession>
<dbReference type="Gene3D" id="1.10.10.10">
    <property type="entry name" value="Winged helix-like DNA-binding domain superfamily/Winged helix DNA-binding domain"/>
    <property type="match status" value="1"/>
</dbReference>
<evidence type="ECO:0000256" key="2">
    <source>
        <dbReference type="ARBA" id="ARBA00023015"/>
    </source>
</evidence>
<dbReference type="InterPro" id="IPR013325">
    <property type="entry name" value="RNA_pol_sigma_r2"/>
</dbReference>
<dbReference type="InterPro" id="IPR036388">
    <property type="entry name" value="WH-like_DNA-bd_sf"/>
</dbReference>
<name>A0A132TE65_9BACL</name>
<evidence type="ECO:0000256" key="3">
    <source>
        <dbReference type="ARBA" id="ARBA00023082"/>
    </source>
</evidence>